<organism evidence="2 3">
    <name type="scientific">Dysosmobacter welbionis</name>
    <dbReference type="NCBI Taxonomy" id="2093857"/>
    <lineage>
        <taxon>Bacteria</taxon>
        <taxon>Bacillati</taxon>
        <taxon>Bacillota</taxon>
        <taxon>Clostridia</taxon>
        <taxon>Eubacteriales</taxon>
        <taxon>Oscillospiraceae</taxon>
        <taxon>Dysosmobacter</taxon>
    </lineage>
</organism>
<sequence length="391" mass="45057">MLKLMPMNIYDVAAQQARMEDQAARGWFAVSVPGIFFLAVFEKGEPKAVRYRLEPAPVKESCPDPERLAAYRSMGWEYVDTSGKSVHLWRCDDPDAPELHTDPETEAQAYDRLFRRQQKVTQFWAAVTALLAVLAVQTLLTERTLLVWSVQEWKPLWREAAYWGFLLALALAAFRQWWSLRRYLRPLRAGVPVCHRRPYRLACGLSLAIMLLWGIYIASLCADMADPRSRPFEPAETFDEPVPYITEKGLQEVQAIHWDNWLTTDQWWTFEGMGDWETENRYYRLRFPWLADDLVDGILADYQEKGWPIMAWQIPGLDETWVSTRDDYGYWFLVVRLGDQVWSISTGTTEPTIDLAERYAAVLAEVQQKEKGGAIYERSAGIQGVPACGAL</sequence>
<dbReference type="EMBL" id="CP034413">
    <property type="protein sequence ID" value="QCI58229.1"/>
    <property type="molecule type" value="Genomic_DNA"/>
</dbReference>
<feature type="transmembrane region" description="Helical" evidence="1">
    <location>
        <begin position="160"/>
        <end position="178"/>
    </location>
</feature>
<dbReference type="RefSeq" id="WP_136890743.1">
    <property type="nucleotide sequence ID" value="NZ_CP034413.3"/>
</dbReference>
<dbReference type="Pfam" id="PF11193">
    <property type="entry name" value="DUF2812"/>
    <property type="match status" value="1"/>
</dbReference>
<evidence type="ECO:0000256" key="1">
    <source>
        <dbReference type="SAM" id="Phobius"/>
    </source>
</evidence>
<keyword evidence="1" id="KW-1133">Transmembrane helix</keyword>
<proteinExistence type="predicted"/>
<evidence type="ECO:0000313" key="3">
    <source>
        <dbReference type="Proteomes" id="UP000298642"/>
    </source>
</evidence>
<reference evidence="3" key="1">
    <citation type="submission" date="2018-12" db="EMBL/GenBank/DDBJ databases">
        <title>Dusodibacter welbiota gen. nov., sp. nov., isolated from human faeces and emended description of the Oscillibacter genus.</title>
        <authorList>
            <person name="Le Roy T."/>
            <person name="Van der Smissen P."/>
            <person name="Delzenne N."/>
            <person name="Muccioli G."/>
            <person name="Collet J.F."/>
            <person name="Cani P.D."/>
        </authorList>
    </citation>
    <scope>NUCLEOTIDE SEQUENCE [LARGE SCALE GENOMIC DNA]</scope>
    <source>
        <strain evidence="3">J115</strain>
    </source>
</reference>
<feature type="transmembrane region" description="Helical" evidence="1">
    <location>
        <begin position="199"/>
        <end position="218"/>
    </location>
</feature>
<dbReference type="Proteomes" id="UP000298642">
    <property type="component" value="Chromosome"/>
</dbReference>
<feature type="transmembrane region" description="Helical" evidence="1">
    <location>
        <begin position="123"/>
        <end position="140"/>
    </location>
</feature>
<keyword evidence="3" id="KW-1185">Reference proteome</keyword>
<protein>
    <submittedName>
        <fullName evidence="2">DUF2812 domain-containing protein</fullName>
    </submittedName>
</protein>
<accession>A0A4D7AHK0</accession>
<dbReference type="InterPro" id="IPR021359">
    <property type="entry name" value="DUF2812"/>
</dbReference>
<keyword evidence="1" id="KW-0812">Transmembrane</keyword>
<dbReference type="AlphaFoldDB" id="A0A4D7AHK0"/>
<dbReference type="KEGG" id="obj:EIO64_02470"/>
<gene>
    <name evidence="2" type="ORF">EIO64_02470</name>
</gene>
<evidence type="ECO:0000313" key="2">
    <source>
        <dbReference type="EMBL" id="QCI58229.1"/>
    </source>
</evidence>
<name>A0A4D7AHK0_9FIRM</name>
<keyword evidence="1" id="KW-0472">Membrane</keyword>